<dbReference type="EMBL" id="MBTG01000056">
    <property type="protein sequence ID" value="OPH47719.1"/>
    <property type="molecule type" value="Genomic_DNA"/>
</dbReference>
<dbReference type="AlphaFoldDB" id="A0A1V4H9R0"/>
<evidence type="ECO:0000313" key="3">
    <source>
        <dbReference type="Proteomes" id="UP000190626"/>
    </source>
</evidence>
<reference evidence="3" key="1">
    <citation type="submission" date="2016-07" db="EMBL/GenBank/DDBJ databases">
        <authorList>
            <person name="Florea S."/>
            <person name="Webb J.S."/>
            <person name="Jaromczyk J."/>
            <person name="Schardl C.L."/>
        </authorList>
    </citation>
    <scope>NUCLEOTIDE SEQUENCE [LARGE SCALE GENOMIC DNA]</scope>
    <source>
        <strain evidence="3">CY1</strain>
    </source>
</reference>
<keyword evidence="3" id="KW-1185">Reference proteome</keyword>
<accession>A0A1V4H9R0</accession>
<evidence type="ECO:0000313" key="2">
    <source>
        <dbReference type="EMBL" id="OPH47719.1"/>
    </source>
</evidence>
<evidence type="ECO:0000256" key="1">
    <source>
        <dbReference type="SAM" id="MobiDB-lite"/>
    </source>
</evidence>
<dbReference type="Proteomes" id="UP000190626">
    <property type="component" value="Unassembled WGS sequence"/>
</dbReference>
<gene>
    <name evidence="2" type="ORF">BC351_11065</name>
</gene>
<proteinExistence type="predicted"/>
<sequence length="65" mass="7649">MWTLILRGNLLFSQIEAPIIPPQFFGHELSRFIEAELHERKKERKEERKKDAHHNAGISSKVLLN</sequence>
<feature type="compositionally biased region" description="Basic and acidic residues" evidence="1">
    <location>
        <begin position="40"/>
        <end position="54"/>
    </location>
</feature>
<protein>
    <submittedName>
        <fullName evidence="2">Uncharacterized protein</fullName>
    </submittedName>
</protein>
<comment type="caution">
    <text evidence="2">The sequence shown here is derived from an EMBL/GenBank/DDBJ whole genome shotgun (WGS) entry which is preliminary data.</text>
</comment>
<organism evidence="2 3">
    <name type="scientific">Paenibacillus ferrarius</name>
    <dbReference type="NCBI Taxonomy" id="1469647"/>
    <lineage>
        <taxon>Bacteria</taxon>
        <taxon>Bacillati</taxon>
        <taxon>Bacillota</taxon>
        <taxon>Bacilli</taxon>
        <taxon>Bacillales</taxon>
        <taxon>Paenibacillaceae</taxon>
        <taxon>Paenibacillus</taxon>
    </lineage>
</organism>
<name>A0A1V4H9R0_9BACL</name>
<feature type="region of interest" description="Disordered" evidence="1">
    <location>
        <begin position="40"/>
        <end position="65"/>
    </location>
</feature>